<sequence length="576" mass="63462">MAFFLRSPLTGTVIVLASLLCIANAVQLADLTSTTDYRWYPSRLRTLPDDTLLITATATYPFSQLSLHPIVSKEPGAPRYHETILLTRIHASNSTVLWAAATWSFQNHVDFAVDSANNVYLTGAQRSINDSPSRNIAFIKYSSSGQFEWRRTSSIQQISRQINTEFIAISTGRTVGFAPPNSLLLPVVGLSGLRRQVFIAAFDSSSAGFTTAVEMPKLLLPATPEEKVFSVDPISGVPCLVQRQEYPGLLESRHRLFVHCSLPGPAEPIRSRVLPMDGGEYTIFSVAGDVQQSIFDTDKSVLHLAYERIANFSYREGSKGNHELLVHRFDTSTMQTVDWKTDVLDRAASPLVFRVPAPKFPDAGVRFTKLLYARAYNSLIMLLTTSVDVEDFFQSEEGGEVEVRAKSGEYIFPPANWLVFIDQSKKVTTTQIPRDPRMKPSLDSFNNMLKTNLQLSPDESMLYLYGYLEVATERGDSRSSGPLYVHKIPVPLERIGGMGAITKPPPSISVGPTPFLGVESTMVPTPASIEPSESPEAEAMMEPTPLSVEPIESAEAEPTVLPTPFFMAPSESAEAE</sequence>
<proteinExistence type="predicted"/>
<feature type="signal peptide" evidence="2">
    <location>
        <begin position="1"/>
        <end position="25"/>
    </location>
</feature>
<reference evidence="3 4" key="1">
    <citation type="journal article" date="2018" name="Mol. Biol. Evol.">
        <title>Analysis of the draft genome of the red seaweed Gracilariopsis chorda provides insights into genome size evolution in Rhodophyta.</title>
        <authorList>
            <person name="Lee J."/>
            <person name="Yang E.C."/>
            <person name="Graf L."/>
            <person name="Yang J.H."/>
            <person name="Qiu H."/>
            <person name="Zel Zion U."/>
            <person name="Chan C.X."/>
            <person name="Stephens T.G."/>
            <person name="Weber A.P.M."/>
            <person name="Boo G.H."/>
            <person name="Boo S.M."/>
            <person name="Kim K.M."/>
            <person name="Shin Y."/>
            <person name="Jung M."/>
            <person name="Lee S.J."/>
            <person name="Yim H.S."/>
            <person name="Lee J.H."/>
            <person name="Bhattacharya D."/>
            <person name="Yoon H.S."/>
        </authorList>
    </citation>
    <scope>NUCLEOTIDE SEQUENCE [LARGE SCALE GENOMIC DNA]</scope>
    <source>
        <strain evidence="3 4">SKKU-2015</strain>
        <tissue evidence="3">Whole body</tissue>
    </source>
</reference>
<dbReference type="Proteomes" id="UP000247409">
    <property type="component" value="Unassembled WGS sequence"/>
</dbReference>
<dbReference type="AlphaFoldDB" id="A0A2V3IQ77"/>
<accession>A0A2V3IQ77</accession>
<gene>
    <name evidence="3" type="ORF">BWQ96_05994</name>
</gene>
<dbReference type="EMBL" id="NBIV01000097">
    <property type="protein sequence ID" value="PXF44213.1"/>
    <property type="molecule type" value="Genomic_DNA"/>
</dbReference>
<evidence type="ECO:0000256" key="2">
    <source>
        <dbReference type="SAM" id="SignalP"/>
    </source>
</evidence>
<feature type="chain" id="PRO_5015879334" evidence="2">
    <location>
        <begin position="26"/>
        <end position="576"/>
    </location>
</feature>
<name>A0A2V3IQ77_9FLOR</name>
<protein>
    <submittedName>
        <fullName evidence="3">Uncharacterized protein</fullName>
    </submittedName>
</protein>
<keyword evidence="4" id="KW-1185">Reference proteome</keyword>
<evidence type="ECO:0000256" key="1">
    <source>
        <dbReference type="SAM" id="MobiDB-lite"/>
    </source>
</evidence>
<keyword evidence="2" id="KW-0732">Signal</keyword>
<organism evidence="3 4">
    <name type="scientific">Gracilariopsis chorda</name>
    <dbReference type="NCBI Taxonomy" id="448386"/>
    <lineage>
        <taxon>Eukaryota</taxon>
        <taxon>Rhodophyta</taxon>
        <taxon>Florideophyceae</taxon>
        <taxon>Rhodymeniophycidae</taxon>
        <taxon>Gracilariales</taxon>
        <taxon>Gracilariaceae</taxon>
        <taxon>Gracilariopsis</taxon>
    </lineage>
</organism>
<feature type="region of interest" description="Disordered" evidence="1">
    <location>
        <begin position="557"/>
        <end position="576"/>
    </location>
</feature>
<evidence type="ECO:0000313" key="4">
    <source>
        <dbReference type="Proteomes" id="UP000247409"/>
    </source>
</evidence>
<comment type="caution">
    <text evidence="3">The sequence shown here is derived from an EMBL/GenBank/DDBJ whole genome shotgun (WGS) entry which is preliminary data.</text>
</comment>
<evidence type="ECO:0000313" key="3">
    <source>
        <dbReference type="EMBL" id="PXF44213.1"/>
    </source>
</evidence>
<feature type="region of interest" description="Disordered" evidence="1">
    <location>
        <begin position="524"/>
        <end position="543"/>
    </location>
</feature>